<evidence type="ECO:0000256" key="7">
    <source>
        <dbReference type="ARBA" id="ARBA00023154"/>
    </source>
</evidence>
<dbReference type="GO" id="GO:0009089">
    <property type="term" value="P:lysine biosynthetic process via diaminopimelate"/>
    <property type="evidence" value="ECO:0007669"/>
    <property type="project" value="UniProtKB-UniRule"/>
</dbReference>
<dbReference type="Gene3D" id="3.30.360.10">
    <property type="entry name" value="Dihydrodipicolinate Reductase, domain 2"/>
    <property type="match status" value="1"/>
</dbReference>
<evidence type="ECO:0000256" key="4">
    <source>
        <dbReference type="ARBA" id="ARBA00022915"/>
    </source>
</evidence>
<feature type="binding site" evidence="12">
    <location>
        <begin position="80"/>
        <end position="82"/>
    </location>
    <ligand>
        <name>NAD(+)</name>
        <dbReference type="ChEBI" id="CHEBI:57540"/>
    </ligand>
</feature>
<dbReference type="PANTHER" id="PTHR20836">
    <property type="entry name" value="DIHYDRODIPICOLINATE REDUCTASE"/>
    <property type="match status" value="1"/>
</dbReference>
<evidence type="ECO:0000256" key="12">
    <source>
        <dbReference type="HAMAP-Rule" id="MF_00102"/>
    </source>
</evidence>
<feature type="domain" description="Dihydrodipicolinate reductase C-terminal" evidence="14">
    <location>
        <begin position="110"/>
        <end position="238"/>
    </location>
</feature>
<feature type="binding site" evidence="12">
    <location>
        <begin position="104"/>
        <end position="107"/>
    </location>
    <ligand>
        <name>NAD(+)</name>
        <dbReference type="ChEBI" id="CHEBI:57540"/>
    </ligand>
</feature>
<name>A0A553IHU2_ACHLA</name>
<comment type="subunit">
    <text evidence="12">Homotetramer.</text>
</comment>
<comment type="pathway">
    <text evidence="8 12">Amino-acid biosynthesis; L-lysine biosynthesis via DAP pathway; (S)-tetrahydrodipicolinate from L-aspartate: step 4/4.</text>
</comment>
<dbReference type="OMA" id="FWSANMS"/>
<organism evidence="15 16">
    <name type="scientific">Acholeplasma laidlawii</name>
    <dbReference type="NCBI Taxonomy" id="2148"/>
    <lineage>
        <taxon>Bacteria</taxon>
        <taxon>Bacillati</taxon>
        <taxon>Mycoplasmatota</taxon>
        <taxon>Mollicutes</taxon>
        <taxon>Acholeplasmatales</taxon>
        <taxon>Acholeplasmataceae</taxon>
        <taxon>Acholeplasma</taxon>
    </lineage>
</organism>
<gene>
    <name evidence="12 15" type="primary">dapB</name>
    <name evidence="15" type="ORF">FNV44_01675</name>
</gene>
<dbReference type="AlphaFoldDB" id="A0A553IHU2"/>
<feature type="binding site" evidence="12">
    <location>
        <begin position="147"/>
        <end position="148"/>
    </location>
    <ligand>
        <name>(S)-2,3,4,5-tetrahydrodipicolinate</name>
        <dbReference type="ChEBI" id="CHEBI:16845"/>
    </ligand>
</feature>
<dbReference type="RefSeq" id="WP_012242732.1">
    <property type="nucleotide sequence ID" value="NZ_JACAOE010000001.1"/>
</dbReference>
<feature type="active site" description="Proton donor" evidence="12">
    <location>
        <position position="141"/>
    </location>
</feature>
<dbReference type="CDD" id="cd02274">
    <property type="entry name" value="DHDPR_N"/>
    <property type="match status" value="1"/>
</dbReference>
<keyword evidence="12" id="KW-0963">Cytoplasm</keyword>
<feature type="binding site" evidence="12">
    <location>
        <position position="37"/>
    </location>
    <ligand>
        <name>NADP(+)</name>
        <dbReference type="ChEBI" id="CHEBI:58349"/>
    </ligand>
</feature>
<evidence type="ECO:0000313" key="16">
    <source>
        <dbReference type="Proteomes" id="UP000315938"/>
    </source>
</evidence>
<feature type="binding site" evidence="12">
    <location>
        <begin position="8"/>
        <end position="13"/>
    </location>
    <ligand>
        <name>NAD(+)</name>
        <dbReference type="ChEBI" id="CHEBI:57540"/>
    </ligand>
</feature>
<comment type="similarity">
    <text evidence="1 12">Belongs to the DapB family.</text>
</comment>
<sequence length="240" mass="26596">MIKIAISGALGKMGQVLKKQILLDETLEYIGGYDRKRSEQIVDKLDDLGSFDVLIDFSTPTILPALLDFAKKHHKALVLATTGYSEDDFLLIKSYSQHIPIFYSANYSVGIHLLTNALKVVSSQIDSSYDIEMIDKHHRFKKDSPSGTAFKLYDAVNDALPEKRALIHGESSENGVHVHSLRLGNYVGEHTVIFSNLSETLEFTHIAHEKSVFAEGAIKAAKFIKDKKSGLFGMDDLLGA</sequence>
<dbReference type="InterPro" id="IPR023940">
    <property type="entry name" value="DHDPR_bac"/>
</dbReference>
<dbReference type="PIRSF" id="PIRSF000161">
    <property type="entry name" value="DHPR"/>
    <property type="match status" value="1"/>
</dbReference>
<keyword evidence="2 12" id="KW-0028">Amino-acid biosynthesis</keyword>
<dbReference type="HAMAP" id="MF_00102">
    <property type="entry name" value="DapB"/>
    <property type="match status" value="1"/>
</dbReference>
<keyword evidence="3 12" id="KW-0521">NADP</keyword>
<dbReference type="Pfam" id="PF05173">
    <property type="entry name" value="DapB_C"/>
    <property type="match status" value="1"/>
</dbReference>
<dbReference type="Proteomes" id="UP000315938">
    <property type="component" value="Unassembled WGS sequence"/>
</dbReference>
<reference evidence="15 16" key="1">
    <citation type="submission" date="2019-07" db="EMBL/GenBank/DDBJ databases">
        <title>Genome sequence of Acholeplasma laidlawii strain with increased resistance to erythromycin.</title>
        <authorList>
            <person name="Medvedeva E.S."/>
            <person name="Baranova N.B."/>
            <person name="Siniagina M.N."/>
            <person name="Mouzykantov A."/>
            <person name="Chernova O.A."/>
            <person name="Chernov V.M."/>
        </authorList>
    </citation>
    <scope>NUCLEOTIDE SEQUENCE [LARGE SCALE GENOMIC DNA]</scope>
    <source>
        <strain evidence="15 16">PG8REry</strain>
    </source>
</reference>
<evidence type="ECO:0000256" key="3">
    <source>
        <dbReference type="ARBA" id="ARBA00022857"/>
    </source>
</evidence>
<evidence type="ECO:0000313" key="15">
    <source>
        <dbReference type="EMBL" id="TRX99774.1"/>
    </source>
</evidence>
<feature type="active site" description="Proton donor/acceptor" evidence="12">
    <location>
        <position position="137"/>
    </location>
</feature>
<dbReference type="GO" id="GO:0005829">
    <property type="term" value="C:cytosol"/>
    <property type="evidence" value="ECO:0007669"/>
    <property type="project" value="TreeGrafter"/>
</dbReference>
<feature type="domain" description="Dihydrodipicolinate reductase N-terminal" evidence="13">
    <location>
        <begin position="2"/>
        <end position="107"/>
    </location>
</feature>
<dbReference type="GO" id="GO:0051287">
    <property type="term" value="F:NAD binding"/>
    <property type="evidence" value="ECO:0007669"/>
    <property type="project" value="UniProtKB-UniRule"/>
</dbReference>
<evidence type="ECO:0000256" key="6">
    <source>
        <dbReference type="ARBA" id="ARBA00023027"/>
    </source>
</evidence>
<dbReference type="InterPro" id="IPR036291">
    <property type="entry name" value="NAD(P)-bd_dom_sf"/>
</dbReference>
<evidence type="ECO:0000256" key="5">
    <source>
        <dbReference type="ARBA" id="ARBA00023002"/>
    </source>
</evidence>
<keyword evidence="6 12" id="KW-0520">NAD</keyword>
<dbReference type="PANTHER" id="PTHR20836:SF0">
    <property type="entry name" value="4-HYDROXY-TETRAHYDRODIPICOLINATE REDUCTASE 1, CHLOROPLASTIC-RELATED"/>
    <property type="match status" value="1"/>
</dbReference>
<dbReference type="UniPathway" id="UPA00034">
    <property type="reaction ID" value="UER00018"/>
</dbReference>
<dbReference type="GO" id="GO:0050661">
    <property type="term" value="F:NADP binding"/>
    <property type="evidence" value="ECO:0007669"/>
    <property type="project" value="UniProtKB-UniRule"/>
</dbReference>
<evidence type="ECO:0000256" key="2">
    <source>
        <dbReference type="ARBA" id="ARBA00022605"/>
    </source>
</evidence>
<accession>A0A553IHU2</accession>
<dbReference type="NCBIfam" id="TIGR00036">
    <property type="entry name" value="dapB"/>
    <property type="match status" value="1"/>
</dbReference>
<comment type="catalytic activity">
    <reaction evidence="10 12">
        <text>(S)-2,3,4,5-tetrahydrodipicolinate + NADP(+) + H2O = (2S,4S)-4-hydroxy-2,3,4,5-tetrahydrodipicolinate + NADPH + H(+)</text>
        <dbReference type="Rhea" id="RHEA:35331"/>
        <dbReference type="ChEBI" id="CHEBI:15377"/>
        <dbReference type="ChEBI" id="CHEBI:15378"/>
        <dbReference type="ChEBI" id="CHEBI:16845"/>
        <dbReference type="ChEBI" id="CHEBI:57783"/>
        <dbReference type="ChEBI" id="CHEBI:58349"/>
        <dbReference type="ChEBI" id="CHEBI:67139"/>
        <dbReference type="EC" id="1.17.1.8"/>
    </reaction>
</comment>
<dbReference type="GO" id="GO:0008839">
    <property type="term" value="F:4-hydroxy-tetrahydrodipicolinate reductase"/>
    <property type="evidence" value="ECO:0007669"/>
    <property type="project" value="UniProtKB-UniRule"/>
</dbReference>
<evidence type="ECO:0000256" key="10">
    <source>
        <dbReference type="ARBA" id="ARBA00049080"/>
    </source>
</evidence>
<keyword evidence="4 12" id="KW-0220">Diaminopimelate biosynthesis</keyword>
<protein>
    <recommendedName>
        <fullName evidence="9 12">4-hydroxy-tetrahydrodipicolinate reductase</fullName>
        <shortName evidence="12">HTPA reductase</shortName>
        <ecNumber evidence="9 12">1.17.1.8</ecNumber>
    </recommendedName>
</protein>
<dbReference type="Gene3D" id="3.40.50.720">
    <property type="entry name" value="NAD(P)-binding Rossmann-like Domain"/>
    <property type="match status" value="1"/>
</dbReference>
<dbReference type="GO" id="GO:0016726">
    <property type="term" value="F:oxidoreductase activity, acting on CH or CH2 groups, NAD or NADP as acceptor"/>
    <property type="evidence" value="ECO:0007669"/>
    <property type="project" value="UniProtKB-UniRule"/>
</dbReference>
<evidence type="ECO:0000256" key="11">
    <source>
        <dbReference type="ARBA" id="ARBA00049396"/>
    </source>
</evidence>
<comment type="caution">
    <text evidence="12">Was originally thought to be a dihydrodipicolinate reductase (DHDPR), catalyzing the conversion of dihydrodipicolinate to tetrahydrodipicolinate. However, it was shown in E.coli that the substrate of the enzymatic reaction is not dihydrodipicolinate (DHDP) but in fact (2S,4S)-4-hydroxy-2,3,4,5-tetrahydrodipicolinic acid (HTPA), the product released by the DapA-catalyzed reaction.</text>
</comment>
<comment type="subcellular location">
    <subcellularLocation>
        <location evidence="12">Cytoplasm</location>
    </subcellularLocation>
</comment>
<feature type="binding site" evidence="12">
    <location>
        <position position="138"/>
    </location>
    <ligand>
        <name>(S)-2,3,4,5-tetrahydrodipicolinate</name>
        <dbReference type="ChEBI" id="CHEBI:16845"/>
    </ligand>
</feature>
<dbReference type="GO" id="GO:0019877">
    <property type="term" value="P:diaminopimelate biosynthetic process"/>
    <property type="evidence" value="ECO:0007669"/>
    <property type="project" value="UniProtKB-UniRule"/>
</dbReference>
<comment type="function">
    <text evidence="12">Catalyzes the conversion of 4-hydroxy-tetrahydrodipicolinate (HTPA) to tetrahydrodipicolinate.</text>
</comment>
<keyword evidence="7 12" id="KW-0457">Lysine biosynthesis</keyword>
<dbReference type="EMBL" id="VKID01000001">
    <property type="protein sequence ID" value="TRX99774.1"/>
    <property type="molecule type" value="Genomic_DNA"/>
</dbReference>
<comment type="caution">
    <text evidence="15">The sequence shown here is derived from an EMBL/GenBank/DDBJ whole genome shotgun (WGS) entry which is preliminary data.</text>
</comment>
<proteinExistence type="inferred from homology"/>
<comment type="catalytic activity">
    <reaction evidence="11 12">
        <text>(S)-2,3,4,5-tetrahydrodipicolinate + NAD(+) + H2O = (2S,4S)-4-hydroxy-2,3,4,5-tetrahydrodipicolinate + NADH + H(+)</text>
        <dbReference type="Rhea" id="RHEA:35323"/>
        <dbReference type="ChEBI" id="CHEBI:15377"/>
        <dbReference type="ChEBI" id="CHEBI:15378"/>
        <dbReference type="ChEBI" id="CHEBI:16845"/>
        <dbReference type="ChEBI" id="CHEBI:57540"/>
        <dbReference type="ChEBI" id="CHEBI:57945"/>
        <dbReference type="ChEBI" id="CHEBI:67139"/>
        <dbReference type="EC" id="1.17.1.8"/>
    </reaction>
</comment>
<dbReference type="EC" id="1.17.1.8" evidence="9 12"/>
<dbReference type="Pfam" id="PF01113">
    <property type="entry name" value="DapB_N"/>
    <property type="match status" value="1"/>
</dbReference>
<dbReference type="SUPFAM" id="SSF55347">
    <property type="entry name" value="Glyceraldehyde-3-phosphate dehydrogenase-like, C-terminal domain"/>
    <property type="match status" value="1"/>
</dbReference>
<dbReference type="InterPro" id="IPR000846">
    <property type="entry name" value="DapB_N"/>
</dbReference>
<evidence type="ECO:0000259" key="14">
    <source>
        <dbReference type="Pfam" id="PF05173"/>
    </source>
</evidence>
<dbReference type="InterPro" id="IPR022663">
    <property type="entry name" value="DapB_C"/>
</dbReference>
<dbReference type="SUPFAM" id="SSF51735">
    <property type="entry name" value="NAD(P)-binding Rossmann-fold domains"/>
    <property type="match status" value="1"/>
</dbReference>
<dbReference type="GeneID" id="41338944"/>
<evidence type="ECO:0000259" key="13">
    <source>
        <dbReference type="Pfam" id="PF01113"/>
    </source>
</evidence>
<comment type="caution">
    <text evidence="12">Lacks conserved residue(s) required for the propagation of feature annotation.</text>
</comment>
<evidence type="ECO:0000256" key="9">
    <source>
        <dbReference type="ARBA" id="ARBA00038983"/>
    </source>
</evidence>
<evidence type="ECO:0000256" key="1">
    <source>
        <dbReference type="ARBA" id="ARBA00006642"/>
    </source>
</evidence>
<evidence type="ECO:0000256" key="8">
    <source>
        <dbReference type="ARBA" id="ARBA00037922"/>
    </source>
</evidence>
<keyword evidence="5 12" id="KW-0560">Oxidoreductase</keyword>